<organism evidence="8 9">
    <name type="scientific">Desulfocucumis palustris</name>
    <dbReference type="NCBI Taxonomy" id="1898651"/>
    <lineage>
        <taxon>Bacteria</taxon>
        <taxon>Bacillati</taxon>
        <taxon>Bacillota</taxon>
        <taxon>Clostridia</taxon>
        <taxon>Eubacteriales</taxon>
        <taxon>Desulfocucumaceae</taxon>
        <taxon>Desulfocucumis</taxon>
    </lineage>
</organism>
<comment type="caution">
    <text evidence="8">The sequence shown here is derived from an EMBL/GenBank/DDBJ whole genome shotgun (WGS) entry which is preliminary data.</text>
</comment>
<dbReference type="InterPro" id="IPR036429">
    <property type="entry name" value="SpoA-like_sf"/>
</dbReference>
<keyword evidence="8" id="KW-0966">Cell projection</keyword>
<keyword evidence="3" id="KW-1003">Cell membrane</keyword>
<dbReference type="RefSeq" id="WP_104371626.1">
    <property type="nucleotide sequence ID" value="NZ_BFAV01000075.1"/>
</dbReference>
<reference evidence="9" key="1">
    <citation type="submission" date="2018-02" db="EMBL/GenBank/DDBJ databases">
        <title>Genome sequence of Desulfocucumis palustris strain NAW-5.</title>
        <authorList>
            <person name="Watanabe M."/>
            <person name="Kojima H."/>
            <person name="Fukui M."/>
        </authorList>
    </citation>
    <scope>NUCLEOTIDE SEQUENCE [LARGE SCALE GENOMIC DNA]</scope>
    <source>
        <strain evidence="9">NAW-5</strain>
    </source>
</reference>
<dbReference type="Gene3D" id="2.30.330.10">
    <property type="entry name" value="SpoA-like"/>
    <property type="match status" value="1"/>
</dbReference>
<keyword evidence="8" id="KW-0969">Cilium</keyword>
<protein>
    <submittedName>
        <fullName evidence="8">Flagellar motor switch protein FliN</fullName>
    </submittedName>
</protein>
<evidence type="ECO:0000256" key="4">
    <source>
        <dbReference type="ARBA" id="ARBA00022500"/>
    </source>
</evidence>
<dbReference type="InterPro" id="IPR001172">
    <property type="entry name" value="FliN_T3SS_HrcQb"/>
</dbReference>
<gene>
    <name evidence="8" type="ORF">DCCM_2297</name>
</gene>
<dbReference type="GO" id="GO:0071973">
    <property type="term" value="P:bacterial-type flagellum-dependent cell motility"/>
    <property type="evidence" value="ECO:0007669"/>
    <property type="project" value="InterPro"/>
</dbReference>
<dbReference type="PANTHER" id="PTHR43484:SF1">
    <property type="entry name" value="FLAGELLAR MOTOR SWITCH PROTEIN FLIN"/>
    <property type="match status" value="1"/>
</dbReference>
<evidence type="ECO:0000256" key="6">
    <source>
        <dbReference type="ARBA" id="ARBA00023136"/>
    </source>
</evidence>
<keyword evidence="8" id="KW-0282">Flagellum</keyword>
<keyword evidence="4" id="KW-0145">Chemotaxis</keyword>
<comment type="similarity">
    <text evidence="2">Belongs to the FliN/MopA/SpaO family.</text>
</comment>
<dbReference type="InterPro" id="IPR051469">
    <property type="entry name" value="FliN/MopA/SpaO"/>
</dbReference>
<dbReference type="PANTHER" id="PTHR43484">
    <property type="match status" value="1"/>
</dbReference>
<dbReference type="Pfam" id="PF01052">
    <property type="entry name" value="FliMN_C"/>
    <property type="match status" value="1"/>
</dbReference>
<name>A0A2L2XAJ5_9FIRM</name>
<comment type="subcellular location">
    <subcellularLocation>
        <location evidence="1">Cell membrane</location>
        <topology evidence="1">Peripheral membrane protein</topology>
        <orientation evidence="1">Cytoplasmic side</orientation>
    </subcellularLocation>
</comment>
<dbReference type="GO" id="GO:0003774">
    <property type="term" value="F:cytoskeletal motor activity"/>
    <property type="evidence" value="ECO:0007669"/>
    <property type="project" value="InterPro"/>
</dbReference>
<dbReference type="OrthoDB" id="9773459at2"/>
<dbReference type="PRINTS" id="PR00956">
    <property type="entry name" value="FLGMOTORFLIN"/>
</dbReference>
<evidence type="ECO:0000256" key="5">
    <source>
        <dbReference type="ARBA" id="ARBA00022779"/>
    </source>
</evidence>
<dbReference type="GO" id="GO:0005886">
    <property type="term" value="C:plasma membrane"/>
    <property type="evidence" value="ECO:0007669"/>
    <property type="project" value="UniProtKB-SubCell"/>
</dbReference>
<dbReference type="GO" id="GO:0009425">
    <property type="term" value="C:bacterial-type flagellum basal body"/>
    <property type="evidence" value="ECO:0007669"/>
    <property type="project" value="InterPro"/>
</dbReference>
<evidence type="ECO:0000256" key="1">
    <source>
        <dbReference type="ARBA" id="ARBA00004413"/>
    </source>
</evidence>
<proteinExistence type="inferred from homology"/>
<keyword evidence="6" id="KW-0472">Membrane</keyword>
<dbReference type="EMBL" id="BFAV01000075">
    <property type="protein sequence ID" value="GBF33198.1"/>
    <property type="molecule type" value="Genomic_DNA"/>
</dbReference>
<dbReference type="Proteomes" id="UP000239549">
    <property type="component" value="Unassembled WGS sequence"/>
</dbReference>
<dbReference type="AlphaFoldDB" id="A0A2L2XAJ5"/>
<keyword evidence="9" id="KW-1185">Reference proteome</keyword>
<evidence type="ECO:0000313" key="9">
    <source>
        <dbReference type="Proteomes" id="UP000239549"/>
    </source>
</evidence>
<evidence type="ECO:0000313" key="8">
    <source>
        <dbReference type="EMBL" id="GBF33198.1"/>
    </source>
</evidence>
<dbReference type="GO" id="GO:0006935">
    <property type="term" value="P:chemotaxis"/>
    <property type="evidence" value="ECO:0007669"/>
    <property type="project" value="UniProtKB-KW"/>
</dbReference>
<evidence type="ECO:0000259" key="7">
    <source>
        <dbReference type="Pfam" id="PF01052"/>
    </source>
</evidence>
<keyword evidence="5" id="KW-0283">Flagellar rotation</keyword>
<dbReference type="SUPFAM" id="SSF101801">
    <property type="entry name" value="Surface presentation of antigens (SPOA)"/>
    <property type="match status" value="1"/>
</dbReference>
<dbReference type="InterPro" id="IPR001543">
    <property type="entry name" value="FliN-like_C"/>
</dbReference>
<sequence>MMKEEELKEFLNRMQESETSINKVDFPSFDRAPFMDKMRVSVHYLENIQVNITAELGASVMKIRDIIKIGEDSVIELDQPVGETAEIYVNNQPLGRGEIVVIGNNFGIRMETIYKKEENDPVVSEP</sequence>
<evidence type="ECO:0000256" key="2">
    <source>
        <dbReference type="ARBA" id="ARBA00009226"/>
    </source>
</evidence>
<accession>A0A2L2XAJ5</accession>
<evidence type="ECO:0000256" key="3">
    <source>
        <dbReference type="ARBA" id="ARBA00022475"/>
    </source>
</evidence>
<feature type="domain" description="Flagellar motor switch protein FliN-like C-terminal" evidence="7">
    <location>
        <begin position="45"/>
        <end position="113"/>
    </location>
</feature>